<dbReference type="EMBL" id="JADYXP020000019">
    <property type="protein sequence ID" value="KAL0105324.1"/>
    <property type="molecule type" value="Genomic_DNA"/>
</dbReference>
<dbReference type="SMART" id="SM00005">
    <property type="entry name" value="DEATH"/>
    <property type="match status" value="1"/>
</dbReference>
<evidence type="ECO:0000256" key="1">
    <source>
        <dbReference type="SAM" id="MobiDB-lite"/>
    </source>
</evidence>
<dbReference type="InterPro" id="IPR011029">
    <property type="entry name" value="DEATH-like_dom_sf"/>
</dbReference>
<name>A0AAW2ENQ5_9HYME</name>
<protein>
    <recommendedName>
        <fullName evidence="2">Death domain-containing protein</fullName>
    </recommendedName>
</protein>
<feature type="domain" description="Death" evidence="2">
    <location>
        <begin position="214"/>
        <end position="295"/>
    </location>
</feature>
<evidence type="ECO:0000313" key="3">
    <source>
        <dbReference type="EMBL" id="KAL0105324.1"/>
    </source>
</evidence>
<feature type="compositionally biased region" description="Basic and acidic residues" evidence="1">
    <location>
        <begin position="113"/>
        <end position="132"/>
    </location>
</feature>
<comment type="caution">
    <text evidence="3">The sequence shown here is derived from an EMBL/GenBank/DDBJ whole genome shotgun (WGS) entry which is preliminary data.</text>
</comment>
<feature type="region of interest" description="Disordered" evidence="1">
    <location>
        <begin position="42"/>
        <end position="143"/>
    </location>
</feature>
<dbReference type="CDD" id="cd01670">
    <property type="entry name" value="Death"/>
    <property type="match status" value="1"/>
</dbReference>
<evidence type="ECO:0000259" key="2">
    <source>
        <dbReference type="PROSITE" id="PS50017"/>
    </source>
</evidence>
<dbReference type="InterPro" id="IPR000488">
    <property type="entry name" value="Death_dom"/>
</dbReference>
<evidence type="ECO:0000313" key="4">
    <source>
        <dbReference type="Proteomes" id="UP001430953"/>
    </source>
</evidence>
<dbReference type="Proteomes" id="UP001430953">
    <property type="component" value="Unassembled WGS sequence"/>
</dbReference>
<dbReference type="AlphaFoldDB" id="A0AAW2ENQ5"/>
<dbReference type="Gene3D" id="1.10.533.10">
    <property type="entry name" value="Death Domain, Fas"/>
    <property type="match status" value="1"/>
</dbReference>
<dbReference type="PANTHER" id="PTHR15077:SF12">
    <property type="entry name" value="DEATH DOMAIN-CONTAINING PROTEIN"/>
    <property type="match status" value="1"/>
</dbReference>
<feature type="compositionally biased region" description="Polar residues" evidence="1">
    <location>
        <begin position="91"/>
        <end position="112"/>
    </location>
</feature>
<reference evidence="3 4" key="1">
    <citation type="submission" date="2023-03" db="EMBL/GenBank/DDBJ databases">
        <title>High recombination rates correlate with genetic variation in Cardiocondyla obscurior ants.</title>
        <authorList>
            <person name="Errbii M."/>
        </authorList>
    </citation>
    <scope>NUCLEOTIDE SEQUENCE [LARGE SCALE GENOMIC DNA]</scope>
    <source>
        <strain evidence="3">Alpha-2009</strain>
        <tissue evidence="3">Whole body</tissue>
    </source>
</reference>
<dbReference type="PROSITE" id="PS50017">
    <property type="entry name" value="DEATH_DOMAIN"/>
    <property type="match status" value="1"/>
</dbReference>
<dbReference type="PANTHER" id="PTHR15077">
    <property type="entry name" value="FAS-ASSOCIATING DEATH DOMAIN-CONTAINING PROTEIN FADD"/>
    <property type="match status" value="1"/>
</dbReference>
<gene>
    <name evidence="3" type="ORF">PUN28_016762</name>
</gene>
<dbReference type="InterPro" id="IPR016729">
    <property type="entry name" value="FADD"/>
</dbReference>
<dbReference type="Pfam" id="PF00531">
    <property type="entry name" value="Death"/>
    <property type="match status" value="1"/>
</dbReference>
<keyword evidence="4" id="KW-1185">Reference proteome</keyword>
<sequence length="299" mass="33969">MITPARNAELPERSTFLGDKAHRALKRMPILSQLSRRFHMLTTDAKPDPPRTGSYMHNLSIPEDEEPAKAHNDVSQSTSMPVTPEKEQDDVTPSVQKQRSNDARPTTPTDFCTKSEDLGDARSTSESKEPKRPRTKTKPKYSKYSQGASIVNYNIINSNGVKIGSRTSYICNVNQYPANNAPQSESASKPKYRPMPENVENLSTCEEELGFDDMLVIKTHVGHGWRDIARRLSYSDGQIDQFEENYRHKGIDEVIYQLLLDWKQANTRDAQLGMLVRLLWSCQEYDCVERLASTRKNSS</sequence>
<dbReference type="GO" id="GO:0007165">
    <property type="term" value="P:signal transduction"/>
    <property type="evidence" value="ECO:0007669"/>
    <property type="project" value="InterPro"/>
</dbReference>
<dbReference type="SUPFAM" id="SSF47986">
    <property type="entry name" value="DEATH domain"/>
    <property type="match status" value="1"/>
</dbReference>
<accession>A0AAW2ENQ5</accession>
<proteinExistence type="predicted"/>
<organism evidence="3 4">
    <name type="scientific">Cardiocondyla obscurior</name>
    <dbReference type="NCBI Taxonomy" id="286306"/>
    <lineage>
        <taxon>Eukaryota</taxon>
        <taxon>Metazoa</taxon>
        <taxon>Ecdysozoa</taxon>
        <taxon>Arthropoda</taxon>
        <taxon>Hexapoda</taxon>
        <taxon>Insecta</taxon>
        <taxon>Pterygota</taxon>
        <taxon>Neoptera</taxon>
        <taxon>Endopterygota</taxon>
        <taxon>Hymenoptera</taxon>
        <taxon>Apocrita</taxon>
        <taxon>Aculeata</taxon>
        <taxon>Formicoidea</taxon>
        <taxon>Formicidae</taxon>
        <taxon>Myrmicinae</taxon>
        <taxon>Cardiocondyla</taxon>
    </lineage>
</organism>